<evidence type="ECO:0000259" key="4">
    <source>
        <dbReference type="PROSITE" id="PS50042"/>
    </source>
</evidence>
<dbReference type="InterPro" id="IPR018490">
    <property type="entry name" value="cNMP-bd_dom_sf"/>
</dbReference>
<dbReference type="CDD" id="cd00038">
    <property type="entry name" value="CAP_ED"/>
    <property type="match status" value="1"/>
</dbReference>
<evidence type="ECO:0000313" key="7">
    <source>
        <dbReference type="Proteomes" id="UP000778523"/>
    </source>
</evidence>
<dbReference type="PROSITE" id="PS50042">
    <property type="entry name" value="CNMP_BINDING_3"/>
    <property type="match status" value="1"/>
</dbReference>
<keyword evidence="3" id="KW-0804">Transcription</keyword>
<reference evidence="6 7" key="1">
    <citation type="submission" date="2020-06" db="EMBL/GenBank/DDBJ databases">
        <title>Draft genome of Uliginosibacterium sp. IMCC34675.</title>
        <authorList>
            <person name="Song J."/>
        </authorList>
    </citation>
    <scope>NUCLEOTIDE SEQUENCE [LARGE SCALE GENOMIC DNA]</scope>
    <source>
        <strain evidence="6 7">IMCC34675</strain>
    </source>
</reference>
<dbReference type="Gene3D" id="2.60.120.10">
    <property type="entry name" value="Jelly Rolls"/>
    <property type="match status" value="1"/>
</dbReference>
<feature type="domain" description="Cyclic nucleotide-binding" evidence="4">
    <location>
        <begin position="19"/>
        <end position="76"/>
    </location>
</feature>
<dbReference type="InterPro" id="IPR000595">
    <property type="entry name" value="cNMP-bd_dom"/>
</dbReference>
<dbReference type="CDD" id="cd00092">
    <property type="entry name" value="HTH_CRP"/>
    <property type="match status" value="1"/>
</dbReference>
<evidence type="ECO:0000256" key="3">
    <source>
        <dbReference type="ARBA" id="ARBA00023163"/>
    </source>
</evidence>
<evidence type="ECO:0000313" key="6">
    <source>
        <dbReference type="EMBL" id="NSL56044.1"/>
    </source>
</evidence>
<name>A0ABX2IGW2_9RHOO</name>
<comment type="caution">
    <text evidence="6">The sequence shown here is derived from an EMBL/GenBank/DDBJ whole genome shotgun (WGS) entry which is preliminary data.</text>
</comment>
<dbReference type="InterPro" id="IPR036388">
    <property type="entry name" value="WH-like_DNA-bd_sf"/>
</dbReference>
<dbReference type="SUPFAM" id="SSF51206">
    <property type="entry name" value="cAMP-binding domain-like"/>
    <property type="match status" value="1"/>
</dbReference>
<dbReference type="Pfam" id="PF13545">
    <property type="entry name" value="HTH_Crp_2"/>
    <property type="match status" value="1"/>
</dbReference>
<dbReference type="InterPro" id="IPR036390">
    <property type="entry name" value="WH_DNA-bd_sf"/>
</dbReference>
<protein>
    <submittedName>
        <fullName evidence="6">Crp/Fnr family transcriptional regulator</fullName>
    </submittedName>
</protein>
<organism evidence="6 7">
    <name type="scientific">Uliginosibacterium aquaticum</name>
    <dbReference type="NCBI Taxonomy" id="2731212"/>
    <lineage>
        <taxon>Bacteria</taxon>
        <taxon>Pseudomonadati</taxon>
        <taxon>Pseudomonadota</taxon>
        <taxon>Betaproteobacteria</taxon>
        <taxon>Rhodocyclales</taxon>
        <taxon>Zoogloeaceae</taxon>
        <taxon>Uliginosibacterium</taxon>
    </lineage>
</organism>
<keyword evidence="2" id="KW-0238">DNA-binding</keyword>
<keyword evidence="7" id="KW-1185">Reference proteome</keyword>
<evidence type="ECO:0000256" key="1">
    <source>
        <dbReference type="ARBA" id="ARBA00023015"/>
    </source>
</evidence>
<dbReference type="Proteomes" id="UP000778523">
    <property type="component" value="Unassembled WGS sequence"/>
</dbReference>
<accession>A0ABX2IGW2</accession>
<dbReference type="InterPro" id="IPR014710">
    <property type="entry name" value="RmlC-like_jellyroll"/>
</dbReference>
<gene>
    <name evidence="6" type="ORF">HJ583_013470</name>
</gene>
<dbReference type="RefSeq" id="WP_170022397.1">
    <property type="nucleotide sequence ID" value="NZ_JABCSC020000003.1"/>
</dbReference>
<evidence type="ECO:0000259" key="5">
    <source>
        <dbReference type="PROSITE" id="PS51063"/>
    </source>
</evidence>
<dbReference type="PROSITE" id="PS51063">
    <property type="entry name" value="HTH_CRP_2"/>
    <property type="match status" value="1"/>
</dbReference>
<evidence type="ECO:0000256" key="2">
    <source>
        <dbReference type="ARBA" id="ARBA00023125"/>
    </source>
</evidence>
<dbReference type="SMART" id="SM00419">
    <property type="entry name" value="HTH_CRP"/>
    <property type="match status" value="1"/>
</dbReference>
<dbReference type="SUPFAM" id="SSF46785">
    <property type="entry name" value="Winged helix' DNA-binding domain"/>
    <property type="match status" value="1"/>
</dbReference>
<dbReference type="InterPro" id="IPR012318">
    <property type="entry name" value="HTH_CRP"/>
</dbReference>
<proteinExistence type="predicted"/>
<dbReference type="EMBL" id="JABCSC020000003">
    <property type="protein sequence ID" value="NSL56044.1"/>
    <property type="molecule type" value="Genomic_DNA"/>
</dbReference>
<sequence>MSAPPTRSAAPARPGLPPELLARFSSQQLPPGYLLSTPGSPKDRILLLREGRIRVFVASEDKELTLAYLSAGELFSTHTRAYLRCDSACCVLSMPTADFARSMAHQPGMLALVMPVLGRILDNSIALIEDLAFRDVAGRLARFLLVSARQQGVATAPGMRFGLDLSAGEIALLLGCTRQTVSSLFKRLEREAILTRPARRQFVVLQPDALLRWQEGEEGRTSGTVG</sequence>
<dbReference type="Gene3D" id="1.10.10.10">
    <property type="entry name" value="Winged helix-like DNA-binding domain superfamily/Winged helix DNA-binding domain"/>
    <property type="match status" value="1"/>
</dbReference>
<feature type="domain" description="HTH crp-type" evidence="5">
    <location>
        <begin position="134"/>
        <end position="208"/>
    </location>
</feature>
<keyword evidence="1" id="KW-0805">Transcription regulation</keyword>